<keyword evidence="1" id="KW-0472">Membrane</keyword>
<feature type="transmembrane region" description="Helical" evidence="1">
    <location>
        <begin position="74"/>
        <end position="91"/>
    </location>
</feature>
<feature type="transmembrane region" description="Helical" evidence="1">
    <location>
        <begin position="6"/>
        <end position="25"/>
    </location>
</feature>
<evidence type="ECO:0000313" key="3">
    <source>
        <dbReference type="Proteomes" id="UP000654075"/>
    </source>
</evidence>
<proteinExistence type="predicted"/>
<keyword evidence="1" id="KW-0812">Transmembrane</keyword>
<evidence type="ECO:0000256" key="1">
    <source>
        <dbReference type="SAM" id="Phobius"/>
    </source>
</evidence>
<keyword evidence="3" id="KW-1185">Reference proteome</keyword>
<protein>
    <submittedName>
        <fullName evidence="2">Uncharacterized protein</fullName>
    </submittedName>
</protein>
<organism evidence="2 3">
    <name type="scientific">Polarella glacialis</name>
    <name type="common">Dinoflagellate</name>
    <dbReference type="NCBI Taxonomy" id="89957"/>
    <lineage>
        <taxon>Eukaryota</taxon>
        <taxon>Sar</taxon>
        <taxon>Alveolata</taxon>
        <taxon>Dinophyceae</taxon>
        <taxon>Suessiales</taxon>
        <taxon>Suessiaceae</taxon>
        <taxon>Polarella</taxon>
    </lineage>
</organism>
<accession>A0A813G4N0</accession>
<comment type="caution">
    <text evidence="2">The sequence shown here is derived from an EMBL/GenBank/DDBJ whole genome shotgun (WGS) entry which is preliminary data.</text>
</comment>
<sequence>ILSTADSLFALQAMLRLVLVLSAVLRPSGSRGTVDASPMTGSTALFYLLAGIIRVTLLIVSPDHGLEGPLSGPVYLAFEVASLLPLMKLALGSSSSKDIPWRPAAVAVKVLCWAAAVTAAAVVSSQHQILLSGDKMLDGAFTMVNLLELVAAVICLFSTVLAGGGGAKGSFSSFAHIVLPIQQVLPMYFYLTAFDASLDDASLGHPLVLMQRCGALEIVLLLLAAMAHVALAEDAELSQEEELRLGSAGRGIADQVF</sequence>
<feature type="transmembrane region" description="Helical" evidence="1">
    <location>
        <begin position="143"/>
        <end position="162"/>
    </location>
</feature>
<feature type="non-terminal residue" evidence="2">
    <location>
        <position position="1"/>
    </location>
</feature>
<name>A0A813G4N0_POLGL</name>
<dbReference type="EMBL" id="CAJNNV010027768">
    <property type="protein sequence ID" value="CAE8621554.1"/>
    <property type="molecule type" value="Genomic_DNA"/>
</dbReference>
<gene>
    <name evidence="2" type="ORF">PGLA1383_LOCUS39071</name>
</gene>
<reference evidence="2" key="1">
    <citation type="submission" date="2021-02" db="EMBL/GenBank/DDBJ databases">
        <authorList>
            <person name="Dougan E. K."/>
            <person name="Rhodes N."/>
            <person name="Thang M."/>
            <person name="Chan C."/>
        </authorList>
    </citation>
    <scope>NUCLEOTIDE SEQUENCE</scope>
</reference>
<feature type="transmembrane region" description="Helical" evidence="1">
    <location>
        <begin position="45"/>
        <end position="62"/>
    </location>
</feature>
<feature type="transmembrane region" description="Helical" evidence="1">
    <location>
        <begin position="103"/>
        <end position="123"/>
    </location>
</feature>
<dbReference type="AlphaFoldDB" id="A0A813G4N0"/>
<dbReference type="Proteomes" id="UP000654075">
    <property type="component" value="Unassembled WGS sequence"/>
</dbReference>
<feature type="transmembrane region" description="Helical" evidence="1">
    <location>
        <begin position="214"/>
        <end position="232"/>
    </location>
</feature>
<keyword evidence="1" id="KW-1133">Transmembrane helix</keyword>
<feature type="transmembrane region" description="Helical" evidence="1">
    <location>
        <begin position="174"/>
        <end position="194"/>
    </location>
</feature>
<evidence type="ECO:0000313" key="2">
    <source>
        <dbReference type="EMBL" id="CAE8621554.1"/>
    </source>
</evidence>